<dbReference type="Pfam" id="PF06197">
    <property type="entry name" value="DUF998"/>
    <property type="match status" value="1"/>
</dbReference>
<accession>A0A0E3LVY7</accession>
<keyword evidence="1" id="KW-0812">Transmembrane</keyword>
<evidence type="ECO:0000313" key="2">
    <source>
        <dbReference type="EMBL" id="AKB67841.1"/>
    </source>
</evidence>
<name>A0A0E3LVY7_METMZ</name>
<dbReference type="EMBL" id="CP009513">
    <property type="protein sequence ID" value="AKB67841.1"/>
    <property type="molecule type" value="Genomic_DNA"/>
</dbReference>
<dbReference type="PATRIC" id="fig|1434114.4.peg.1628"/>
<keyword evidence="1" id="KW-0472">Membrane</keyword>
<feature type="transmembrane region" description="Helical" evidence="1">
    <location>
        <begin position="104"/>
        <end position="122"/>
    </location>
</feature>
<dbReference type="HOGENOM" id="CLU_080422_2_0_2"/>
<evidence type="ECO:0008006" key="4">
    <source>
        <dbReference type="Google" id="ProtNLM"/>
    </source>
</evidence>
<organism evidence="2 3">
    <name type="scientific">Methanosarcina mazei LYC</name>
    <dbReference type="NCBI Taxonomy" id="1434114"/>
    <lineage>
        <taxon>Archaea</taxon>
        <taxon>Methanobacteriati</taxon>
        <taxon>Methanobacteriota</taxon>
        <taxon>Stenosarchaea group</taxon>
        <taxon>Methanomicrobia</taxon>
        <taxon>Methanosarcinales</taxon>
        <taxon>Methanosarcinaceae</taxon>
        <taxon>Methanosarcina</taxon>
    </lineage>
</organism>
<feature type="transmembrane region" description="Helical" evidence="1">
    <location>
        <begin position="194"/>
        <end position="212"/>
    </location>
</feature>
<feature type="transmembrane region" description="Helical" evidence="1">
    <location>
        <begin position="76"/>
        <end position="95"/>
    </location>
</feature>
<protein>
    <recommendedName>
        <fullName evidence="4">DUF998 domain-containing protein</fullName>
    </recommendedName>
</protein>
<dbReference type="Proteomes" id="UP000033063">
    <property type="component" value="Chromosome"/>
</dbReference>
<gene>
    <name evidence="2" type="ORF">MSMAL_1298</name>
</gene>
<sequence>MLSMIYLIFMADRSHPRIRSENIAGALLFAAGVLAFMGIITAETLYPGYSTAQNAISDLGATVPPDSIIIEPSATIFNTSMLVSGLLITAAAYFIHHAFRKQSVTLLTVLFGAGVLGVGVFDGSYGDIHAIFALLAFLAGGLSAVVSSRIQGAPLNYFSVLLGGISLLDLILYYIMLDASPFAVLGIGGLERWIAYPILLWVTGFGGYLMGYSRP</sequence>
<feature type="transmembrane region" description="Helical" evidence="1">
    <location>
        <begin position="128"/>
        <end position="148"/>
    </location>
</feature>
<reference evidence="2 3" key="1">
    <citation type="submission" date="2014-07" db="EMBL/GenBank/DDBJ databases">
        <title>Methanogenic archaea and the global carbon cycle.</title>
        <authorList>
            <person name="Henriksen J.R."/>
            <person name="Luke J."/>
            <person name="Reinhart S."/>
            <person name="Benedict M.N."/>
            <person name="Youngblut N.D."/>
            <person name="Metcalf M.E."/>
            <person name="Whitaker R.J."/>
            <person name="Metcalf W.W."/>
        </authorList>
    </citation>
    <scope>NUCLEOTIDE SEQUENCE [LARGE SCALE GENOMIC DNA]</scope>
    <source>
        <strain evidence="2 3">LYC</strain>
    </source>
</reference>
<feature type="transmembrane region" description="Helical" evidence="1">
    <location>
        <begin position="155"/>
        <end position="174"/>
    </location>
</feature>
<evidence type="ECO:0000256" key="1">
    <source>
        <dbReference type="SAM" id="Phobius"/>
    </source>
</evidence>
<dbReference type="InterPro" id="IPR009339">
    <property type="entry name" value="DUF998"/>
</dbReference>
<dbReference type="AlphaFoldDB" id="A0A0E3LVY7"/>
<keyword evidence="1" id="KW-1133">Transmembrane helix</keyword>
<evidence type="ECO:0000313" key="3">
    <source>
        <dbReference type="Proteomes" id="UP000033063"/>
    </source>
</evidence>
<proteinExistence type="predicted"/>